<dbReference type="Proteomes" id="UP001151760">
    <property type="component" value="Unassembled WGS sequence"/>
</dbReference>
<name>A0ABQ5GKE6_9ASTR</name>
<proteinExistence type="predicted"/>
<sequence>MASDNLETASPNKHLPSYSYPSNDYFQFDELTQVQVRIAGSIKSCLELTADPPTVIQGAVPHIMENTPESFFSDINKILKEASDLFHERLKEILPFVTCPHKPEGSMFAMVTICDEVTEGQ</sequence>
<keyword evidence="1" id="KW-0808">Transferase</keyword>
<dbReference type="PANTHER" id="PTHR45744">
    <property type="entry name" value="TYROSINE AMINOTRANSFERASE"/>
    <property type="match status" value="1"/>
</dbReference>
<evidence type="ECO:0000313" key="2">
    <source>
        <dbReference type="Proteomes" id="UP001151760"/>
    </source>
</evidence>
<accession>A0ABQ5GKE6</accession>
<dbReference type="GO" id="GO:0008483">
    <property type="term" value="F:transaminase activity"/>
    <property type="evidence" value="ECO:0007669"/>
    <property type="project" value="UniProtKB-KW"/>
</dbReference>
<dbReference type="SUPFAM" id="SSF53383">
    <property type="entry name" value="PLP-dependent transferases"/>
    <property type="match status" value="1"/>
</dbReference>
<dbReference type="Gene3D" id="3.90.1150.10">
    <property type="entry name" value="Aspartate Aminotransferase, domain 1"/>
    <property type="match status" value="1"/>
</dbReference>
<dbReference type="EMBL" id="BQNB010018583">
    <property type="protein sequence ID" value="GJT75978.1"/>
    <property type="molecule type" value="Genomic_DNA"/>
</dbReference>
<evidence type="ECO:0000313" key="1">
    <source>
        <dbReference type="EMBL" id="GJT75978.1"/>
    </source>
</evidence>
<protein>
    <submittedName>
        <fullName evidence="1">Tyrosine/nicotianamine aminotransferase, pyridoxal phosphate-dependent transferase</fullName>
    </submittedName>
</protein>
<reference evidence="1" key="1">
    <citation type="journal article" date="2022" name="Int. J. Mol. Sci.">
        <title>Draft Genome of Tanacetum Coccineum: Genomic Comparison of Closely Related Tanacetum-Family Plants.</title>
        <authorList>
            <person name="Yamashiro T."/>
            <person name="Shiraishi A."/>
            <person name="Nakayama K."/>
            <person name="Satake H."/>
        </authorList>
    </citation>
    <scope>NUCLEOTIDE SEQUENCE</scope>
</reference>
<dbReference type="PANTHER" id="PTHR45744:SF29">
    <property type="entry name" value="NICOTIANAMINE AMINOTRANSFERASE"/>
    <property type="match status" value="1"/>
</dbReference>
<gene>
    <name evidence="1" type="ORF">Tco_1042703</name>
</gene>
<reference evidence="1" key="2">
    <citation type="submission" date="2022-01" db="EMBL/GenBank/DDBJ databases">
        <authorList>
            <person name="Yamashiro T."/>
            <person name="Shiraishi A."/>
            <person name="Satake H."/>
            <person name="Nakayama K."/>
        </authorList>
    </citation>
    <scope>NUCLEOTIDE SEQUENCE</scope>
</reference>
<dbReference type="InterPro" id="IPR015424">
    <property type="entry name" value="PyrdxlP-dep_Trfase"/>
</dbReference>
<keyword evidence="2" id="KW-1185">Reference proteome</keyword>
<keyword evidence="1" id="KW-0032">Aminotransferase</keyword>
<dbReference type="InterPro" id="IPR015422">
    <property type="entry name" value="PyrdxlP-dep_Trfase_small"/>
</dbReference>
<comment type="caution">
    <text evidence="1">The sequence shown here is derived from an EMBL/GenBank/DDBJ whole genome shotgun (WGS) entry which is preliminary data.</text>
</comment>
<organism evidence="1 2">
    <name type="scientific">Tanacetum coccineum</name>
    <dbReference type="NCBI Taxonomy" id="301880"/>
    <lineage>
        <taxon>Eukaryota</taxon>
        <taxon>Viridiplantae</taxon>
        <taxon>Streptophyta</taxon>
        <taxon>Embryophyta</taxon>
        <taxon>Tracheophyta</taxon>
        <taxon>Spermatophyta</taxon>
        <taxon>Magnoliopsida</taxon>
        <taxon>eudicotyledons</taxon>
        <taxon>Gunneridae</taxon>
        <taxon>Pentapetalae</taxon>
        <taxon>asterids</taxon>
        <taxon>campanulids</taxon>
        <taxon>Asterales</taxon>
        <taxon>Asteraceae</taxon>
        <taxon>Asteroideae</taxon>
        <taxon>Anthemideae</taxon>
        <taxon>Anthemidinae</taxon>
        <taxon>Tanacetum</taxon>
    </lineage>
</organism>